<dbReference type="EMBL" id="KX957969">
    <property type="protein sequence ID" value="APU91096.1"/>
    <property type="molecule type" value="Genomic_DNA"/>
</dbReference>
<reference evidence="1" key="1">
    <citation type="submission" date="2016-10" db="EMBL/GenBank/DDBJ databases">
        <title>Evolution and Comparative Genomics of Conjugative MDR Plasmids in Vibrio species.</title>
        <authorList>
            <person name="Li R."/>
            <person name="Ye L."/>
            <person name="Wong M.Ho.Yin."/>
            <person name="Zheng Z."/>
            <person name="Chan E.Wai.Chi."/>
            <person name="Chen S."/>
        </authorList>
    </citation>
    <scope>NUCLEOTIDE SEQUENCE</scope>
    <source>
        <plasmid evidence="1">pVAS114</plasmid>
    </source>
</reference>
<name>A0A1P8DPR9_VIBAL</name>
<keyword evidence="1" id="KW-0614">Plasmid</keyword>
<sequence length="71" mass="8169">MKRLDDKRLAALEELSKLDQEFGFYDDVNIEAAVEQNPDLPSTFVKDVIEAQKEVAQNLTSPYKRRTPKKS</sequence>
<organism evidence="1">
    <name type="scientific">Vibrio alginolyticus</name>
    <dbReference type="NCBI Taxonomy" id="663"/>
    <lineage>
        <taxon>Bacteria</taxon>
        <taxon>Pseudomonadati</taxon>
        <taxon>Pseudomonadota</taxon>
        <taxon>Gammaproteobacteria</taxon>
        <taxon>Vibrionales</taxon>
        <taxon>Vibrionaceae</taxon>
        <taxon>Vibrio</taxon>
    </lineage>
</organism>
<protein>
    <submittedName>
        <fullName evidence="1">Uncharacterized protein</fullName>
    </submittedName>
</protein>
<accession>A0A1P8DPR9</accession>
<evidence type="ECO:0000313" key="1">
    <source>
        <dbReference type="EMBL" id="APU91096.1"/>
    </source>
</evidence>
<dbReference type="AlphaFoldDB" id="A0A1P8DPR9"/>
<geneLocation type="plasmid" evidence="1">
    <name>pVAS114</name>
</geneLocation>
<dbReference type="RefSeq" id="WP_181387658.1">
    <property type="nucleotide sequence ID" value="NZ_KX957969.1"/>
</dbReference>
<proteinExistence type="predicted"/>